<comment type="caution">
    <text evidence="1">The sequence shown here is derived from an EMBL/GenBank/DDBJ whole genome shotgun (WGS) entry which is preliminary data.</text>
</comment>
<protein>
    <submittedName>
        <fullName evidence="1">Uncharacterized protein</fullName>
    </submittedName>
</protein>
<dbReference type="Proteomes" id="UP000237968">
    <property type="component" value="Unassembled WGS sequence"/>
</dbReference>
<dbReference type="AlphaFoldDB" id="A0A2S9XGY0"/>
<dbReference type="EMBL" id="PVNK01000222">
    <property type="protein sequence ID" value="PRP92123.1"/>
    <property type="molecule type" value="Genomic_DNA"/>
</dbReference>
<evidence type="ECO:0000313" key="1">
    <source>
        <dbReference type="EMBL" id="PRP92123.1"/>
    </source>
</evidence>
<reference evidence="1 2" key="1">
    <citation type="submission" date="2018-03" db="EMBL/GenBank/DDBJ databases">
        <title>Draft Genome Sequences of the Obligatory Marine Myxobacteria Enhygromyxa salina SWB005.</title>
        <authorList>
            <person name="Poehlein A."/>
            <person name="Moghaddam J.A."/>
            <person name="Harms H."/>
            <person name="Alanjari M."/>
            <person name="Koenig G.M."/>
            <person name="Daniel R."/>
            <person name="Schaeberle T.F."/>
        </authorList>
    </citation>
    <scope>NUCLEOTIDE SEQUENCE [LARGE SCALE GENOMIC DNA]</scope>
    <source>
        <strain evidence="1 2">SWB005</strain>
    </source>
</reference>
<evidence type="ECO:0000313" key="2">
    <source>
        <dbReference type="Proteomes" id="UP000237968"/>
    </source>
</evidence>
<sequence length="327" mass="34832">MREQEPEQVVGEVGGGPVALVDVAGQRLADDVLELFGDLGVLGADAGDLGRADGLDGLVVGLAQEQAAHGQHLVGEDADGEDVGPAVDWLAVSGLGREVAELALDHASVGRLELRGRLGQAEVGQLDLAVPRDQQVGRRDVAVDDAEVLAGLGVVEVVGVLESLERLVEDPDDQRQRHPTAALLEELQQLLEGRALDVLHDDEVGLIGFTEVEDRDDVGVVEVQAQPRLVEEHPNEALILEQAGQDALDRDLLFKACDRDGLGDPDLGHAASREPVQWFVILRHGACLRIVRPTPPNTELIAFFVRATRSWVQSARAGRSISALGGS</sequence>
<gene>
    <name evidence="1" type="ORF">ENSA5_51420</name>
</gene>
<organism evidence="1 2">
    <name type="scientific">Enhygromyxa salina</name>
    <dbReference type="NCBI Taxonomy" id="215803"/>
    <lineage>
        <taxon>Bacteria</taxon>
        <taxon>Pseudomonadati</taxon>
        <taxon>Myxococcota</taxon>
        <taxon>Polyangia</taxon>
        <taxon>Nannocystales</taxon>
        <taxon>Nannocystaceae</taxon>
        <taxon>Enhygromyxa</taxon>
    </lineage>
</organism>
<name>A0A2S9XGY0_9BACT</name>
<proteinExistence type="predicted"/>
<keyword evidence="2" id="KW-1185">Reference proteome</keyword>
<accession>A0A2S9XGY0</accession>